<dbReference type="InterPro" id="IPR050090">
    <property type="entry name" value="Tyrosine_recombinase_XerCD"/>
</dbReference>
<dbReference type="InterPro" id="IPR004107">
    <property type="entry name" value="Integrase_SAM-like_N"/>
</dbReference>
<comment type="caution">
    <text evidence="8">The sequence shown here is derived from an EMBL/GenBank/DDBJ whole genome shotgun (WGS) entry which is preliminary data.</text>
</comment>
<dbReference type="GeneID" id="98567268"/>
<dbReference type="GO" id="GO:0015074">
    <property type="term" value="P:DNA integration"/>
    <property type="evidence" value="ECO:0007669"/>
    <property type="project" value="UniProtKB-KW"/>
</dbReference>
<dbReference type="PANTHER" id="PTHR30349">
    <property type="entry name" value="PHAGE INTEGRASE-RELATED"/>
    <property type="match status" value="1"/>
</dbReference>
<evidence type="ECO:0000256" key="1">
    <source>
        <dbReference type="ARBA" id="ARBA00008857"/>
    </source>
</evidence>
<dbReference type="RefSeq" id="WP_126778356.1">
    <property type="nucleotide sequence ID" value="NZ_NGJU01000003.1"/>
</dbReference>
<evidence type="ECO:0000256" key="4">
    <source>
        <dbReference type="ARBA" id="ARBA00023172"/>
    </source>
</evidence>
<evidence type="ECO:0000256" key="5">
    <source>
        <dbReference type="PROSITE-ProRule" id="PRU01248"/>
    </source>
</evidence>
<dbReference type="Gene3D" id="1.10.443.10">
    <property type="entry name" value="Intergrase catalytic core"/>
    <property type="match status" value="1"/>
</dbReference>
<keyword evidence="9" id="KW-1185">Reference proteome</keyword>
<evidence type="ECO:0000259" key="7">
    <source>
        <dbReference type="PROSITE" id="PS51900"/>
    </source>
</evidence>
<dbReference type="PANTHER" id="PTHR30349:SF64">
    <property type="entry name" value="PROPHAGE INTEGRASE INTD-RELATED"/>
    <property type="match status" value="1"/>
</dbReference>
<evidence type="ECO:0000259" key="6">
    <source>
        <dbReference type="PROSITE" id="PS51898"/>
    </source>
</evidence>
<dbReference type="GO" id="GO:0003677">
    <property type="term" value="F:DNA binding"/>
    <property type="evidence" value="ECO:0007669"/>
    <property type="project" value="UniProtKB-UniRule"/>
</dbReference>
<dbReference type="Pfam" id="PF14659">
    <property type="entry name" value="Phage_int_SAM_3"/>
    <property type="match status" value="1"/>
</dbReference>
<dbReference type="InterPro" id="IPR013762">
    <property type="entry name" value="Integrase-like_cat_sf"/>
</dbReference>
<evidence type="ECO:0000256" key="2">
    <source>
        <dbReference type="ARBA" id="ARBA00022908"/>
    </source>
</evidence>
<evidence type="ECO:0000313" key="9">
    <source>
        <dbReference type="Proteomes" id="UP000287239"/>
    </source>
</evidence>
<evidence type="ECO:0000256" key="3">
    <source>
        <dbReference type="ARBA" id="ARBA00023125"/>
    </source>
</evidence>
<gene>
    <name evidence="8" type="ORF">CBF35_02730</name>
</gene>
<proteinExistence type="inferred from homology"/>
<reference evidence="8 9" key="1">
    <citation type="submission" date="2017-05" db="EMBL/GenBank/DDBJ databases">
        <title>Vagococcus spp. assemblies.</title>
        <authorList>
            <person name="Gulvik C.A."/>
        </authorList>
    </citation>
    <scope>NUCLEOTIDE SEQUENCE [LARGE SCALE GENOMIC DNA]</scope>
    <source>
        <strain evidence="8 9">NCFB 2777</strain>
    </source>
</reference>
<dbReference type="AlphaFoldDB" id="A0A429ZU84"/>
<dbReference type="CDD" id="cd01189">
    <property type="entry name" value="INT_ICEBs1_C_like"/>
    <property type="match status" value="1"/>
</dbReference>
<dbReference type="OrthoDB" id="9803188at2"/>
<keyword evidence="4" id="KW-0233">DNA recombination</keyword>
<dbReference type="GO" id="GO:0006310">
    <property type="term" value="P:DNA recombination"/>
    <property type="evidence" value="ECO:0007669"/>
    <property type="project" value="UniProtKB-KW"/>
</dbReference>
<dbReference type="Gene3D" id="1.10.150.130">
    <property type="match status" value="1"/>
</dbReference>
<dbReference type="Proteomes" id="UP000287239">
    <property type="component" value="Unassembled WGS sequence"/>
</dbReference>
<accession>A0A429ZU84</accession>
<evidence type="ECO:0000313" key="8">
    <source>
        <dbReference type="EMBL" id="RST97183.1"/>
    </source>
</evidence>
<name>A0A429ZU84_9ENTE</name>
<dbReference type="InterPro" id="IPR002104">
    <property type="entry name" value="Integrase_catalytic"/>
</dbReference>
<protein>
    <submittedName>
        <fullName evidence="8">Site-specific integrase</fullName>
    </submittedName>
</protein>
<organism evidence="8 9">
    <name type="scientific">Vagococcus salmoninarum</name>
    <dbReference type="NCBI Taxonomy" id="2739"/>
    <lineage>
        <taxon>Bacteria</taxon>
        <taxon>Bacillati</taxon>
        <taxon>Bacillota</taxon>
        <taxon>Bacilli</taxon>
        <taxon>Lactobacillales</taxon>
        <taxon>Enterococcaceae</taxon>
        <taxon>Vagococcus</taxon>
    </lineage>
</organism>
<comment type="similarity">
    <text evidence="1">Belongs to the 'phage' integrase family.</text>
</comment>
<keyword evidence="3 5" id="KW-0238">DNA-binding</keyword>
<keyword evidence="2" id="KW-0229">DNA integration</keyword>
<dbReference type="InterPro" id="IPR011010">
    <property type="entry name" value="DNA_brk_join_enz"/>
</dbReference>
<dbReference type="InterPro" id="IPR028259">
    <property type="entry name" value="AP2-like_int_N"/>
</dbReference>
<dbReference type="EMBL" id="NGJU01000003">
    <property type="protein sequence ID" value="RST97183.1"/>
    <property type="molecule type" value="Genomic_DNA"/>
</dbReference>
<dbReference type="Pfam" id="PF00589">
    <property type="entry name" value="Phage_integrase"/>
    <property type="match status" value="1"/>
</dbReference>
<dbReference type="PROSITE" id="PS51900">
    <property type="entry name" value="CB"/>
    <property type="match status" value="1"/>
</dbReference>
<feature type="domain" description="Core-binding (CB)" evidence="7">
    <location>
        <begin position="58"/>
        <end position="145"/>
    </location>
</feature>
<sequence length="380" mass="44329">MRGSVRKKGNNWYYTMETARINGKRHRIERYGGKTKGEAQVKLRQAIKDYENAGNVFESTDLSVKDYFDYWFKNYVEINLKHNTQMNYRNTLDKHILPTLGFYKLKQLSPTSLQELINQKYKEGYAKQTIVIMASVLKGGLKKAVHPYKLIRENPMTYVEMPKYDMQKKKNREDLKIFTLNDFKVMQAFVQPSNSFYLPMMIAFHTGLRRSEVCGLTWDNIDLLKGTLTVEKIMLHIDGDIAFGTPKTQSSYRTISIGETLVDILKRHRLRQKENQLFYGQLFNHSDYVCTKENGKPVTPNSIKWSCSHIREHTGIQFNFHSFRHTHATLLLENGAKPKAIQARLGHSRIATTLDTYSHVTQKMKEETVNILEEMIRNNN</sequence>
<dbReference type="Pfam" id="PF14657">
    <property type="entry name" value="Arm-DNA-bind_4"/>
    <property type="match status" value="1"/>
</dbReference>
<dbReference type="InterPro" id="IPR044068">
    <property type="entry name" value="CB"/>
</dbReference>
<feature type="domain" description="Tyr recombinase" evidence="6">
    <location>
        <begin position="173"/>
        <end position="370"/>
    </location>
</feature>
<dbReference type="InterPro" id="IPR010998">
    <property type="entry name" value="Integrase_recombinase_N"/>
</dbReference>
<dbReference type="SUPFAM" id="SSF56349">
    <property type="entry name" value="DNA breaking-rejoining enzymes"/>
    <property type="match status" value="1"/>
</dbReference>
<dbReference type="PROSITE" id="PS51898">
    <property type="entry name" value="TYR_RECOMBINASE"/>
    <property type="match status" value="1"/>
</dbReference>